<keyword evidence="3" id="KW-1185">Reference proteome</keyword>
<evidence type="ECO:0000313" key="3">
    <source>
        <dbReference type="Proteomes" id="UP001499989"/>
    </source>
</evidence>
<gene>
    <name evidence="2" type="ORF">GCM10010310_44300</name>
</gene>
<name>A0ABN3T1L7_9ACTN</name>
<dbReference type="EMBL" id="BAAASK010000013">
    <property type="protein sequence ID" value="GAA2689022.1"/>
    <property type="molecule type" value="Genomic_DNA"/>
</dbReference>
<dbReference type="Proteomes" id="UP001499989">
    <property type="component" value="Unassembled WGS sequence"/>
</dbReference>
<evidence type="ECO:0000313" key="2">
    <source>
        <dbReference type="EMBL" id="GAA2689022.1"/>
    </source>
</evidence>
<organism evidence="2 3">
    <name type="scientific">Streptomyces violaceolatus</name>
    <dbReference type="NCBI Taxonomy" id="67378"/>
    <lineage>
        <taxon>Bacteria</taxon>
        <taxon>Bacillati</taxon>
        <taxon>Actinomycetota</taxon>
        <taxon>Actinomycetes</taxon>
        <taxon>Kitasatosporales</taxon>
        <taxon>Streptomycetaceae</taxon>
        <taxon>Streptomyces</taxon>
        <taxon>Streptomyces violaceoruber group</taxon>
    </lineage>
</organism>
<sequence>MRRAVIETLRWRKSSFSGGGDGNTCVEIAALPARVAIRDSKAPSQGTLTIPVGSFDALIQSLKTPLSDRAHARVR</sequence>
<reference evidence="2 3" key="1">
    <citation type="journal article" date="2019" name="Int. J. Syst. Evol. Microbiol.">
        <title>The Global Catalogue of Microorganisms (GCM) 10K type strain sequencing project: providing services to taxonomists for standard genome sequencing and annotation.</title>
        <authorList>
            <consortium name="The Broad Institute Genomics Platform"/>
            <consortium name="The Broad Institute Genome Sequencing Center for Infectious Disease"/>
            <person name="Wu L."/>
            <person name="Ma J."/>
        </authorList>
    </citation>
    <scope>NUCLEOTIDE SEQUENCE [LARGE SCALE GENOMIC DNA]</scope>
    <source>
        <strain evidence="2 3">JCM 4531</strain>
    </source>
</reference>
<accession>A0ABN3T1L7</accession>
<proteinExistence type="predicted"/>
<dbReference type="Pfam" id="PF04149">
    <property type="entry name" value="DUF397"/>
    <property type="match status" value="1"/>
</dbReference>
<protein>
    <recommendedName>
        <fullName evidence="1">DUF397 domain-containing protein</fullName>
    </recommendedName>
</protein>
<dbReference type="InterPro" id="IPR007278">
    <property type="entry name" value="DUF397"/>
</dbReference>
<evidence type="ECO:0000259" key="1">
    <source>
        <dbReference type="Pfam" id="PF04149"/>
    </source>
</evidence>
<feature type="domain" description="DUF397" evidence="1">
    <location>
        <begin position="9"/>
        <end position="63"/>
    </location>
</feature>
<comment type="caution">
    <text evidence="2">The sequence shown here is derived from an EMBL/GenBank/DDBJ whole genome shotgun (WGS) entry which is preliminary data.</text>
</comment>